<evidence type="ECO:0000313" key="1">
    <source>
        <dbReference type="EMBL" id="QNO48446.1"/>
    </source>
</evidence>
<sequence length="57" mass="6947">MSGCFEELWYAFLTKTLQRDAMHRFQQQNEPQKRSRVIIVRREQVKPAQTEHKTQEI</sequence>
<reference evidence="1" key="1">
    <citation type="submission" date="2020-06" db="EMBL/GenBank/DDBJ databases">
        <title>Unique genomic features of the anaerobic methanotrophic archaea.</title>
        <authorList>
            <person name="Chadwick G.L."/>
            <person name="Skennerton C.T."/>
            <person name="Laso-Perez R."/>
            <person name="Leu A.O."/>
            <person name="Speth D.R."/>
            <person name="Yu H."/>
            <person name="Morgan-Lang C."/>
            <person name="Hatzenpichler R."/>
            <person name="Goudeau D."/>
            <person name="Malmstrom R."/>
            <person name="Brazelton W.J."/>
            <person name="Woyke T."/>
            <person name="Hallam S.J."/>
            <person name="Tyson G.W."/>
            <person name="Wegener G."/>
            <person name="Boetius A."/>
            <person name="Orphan V."/>
        </authorList>
    </citation>
    <scope>NUCLEOTIDE SEQUENCE</scope>
</reference>
<proteinExistence type="predicted"/>
<organism evidence="1">
    <name type="scientific">Candidatus Methanogaster sp. ANME-2c ERB4</name>
    <dbReference type="NCBI Taxonomy" id="2759911"/>
    <lineage>
        <taxon>Archaea</taxon>
        <taxon>Methanobacteriati</taxon>
        <taxon>Methanobacteriota</taxon>
        <taxon>Stenosarchaea group</taxon>
        <taxon>Methanomicrobia</taxon>
        <taxon>Methanosarcinales</taxon>
        <taxon>ANME-2 cluster</taxon>
        <taxon>Candidatus Methanogasteraceae</taxon>
        <taxon>Candidatus Methanogaster</taxon>
    </lineage>
</organism>
<dbReference type="EMBL" id="MT631345">
    <property type="protein sequence ID" value="QNO48446.1"/>
    <property type="molecule type" value="Genomic_DNA"/>
</dbReference>
<gene>
    <name evidence="1" type="ORF">BMBEPEAL_00010</name>
</gene>
<protein>
    <submittedName>
        <fullName evidence="1">Uncharacterized protein</fullName>
    </submittedName>
</protein>
<accession>A0A7G9YKB2</accession>
<dbReference type="AlphaFoldDB" id="A0A7G9YKB2"/>
<name>A0A7G9YKB2_9EURY</name>